<reference evidence="8" key="1">
    <citation type="journal article" date="2021" name="Nat. Commun.">
        <title>Genomic analyses provide insights into spinach domestication and the genetic basis of agronomic traits.</title>
        <authorList>
            <person name="Cai X."/>
            <person name="Sun X."/>
            <person name="Xu C."/>
            <person name="Sun H."/>
            <person name="Wang X."/>
            <person name="Ge C."/>
            <person name="Zhang Z."/>
            <person name="Wang Q."/>
            <person name="Fei Z."/>
            <person name="Jiao C."/>
            <person name="Wang Q."/>
        </authorList>
    </citation>
    <scope>NUCLEOTIDE SEQUENCE [LARGE SCALE GENOMIC DNA]</scope>
    <source>
        <strain evidence="8">cv. Varoflay</strain>
    </source>
</reference>
<evidence type="ECO:0000256" key="3">
    <source>
        <dbReference type="ARBA" id="ARBA00022729"/>
    </source>
</evidence>
<dbReference type="InterPro" id="IPR046956">
    <property type="entry name" value="RLP23-like"/>
</dbReference>
<keyword evidence="3" id="KW-0732">Signal</keyword>
<dbReference type="PANTHER" id="PTHR48063">
    <property type="entry name" value="LRR RECEPTOR-LIKE KINASE"/>
    <property type="match status" value="1"/>
</dbReference>
<dbReference type="GeneID" id="110784149"/>
<keyword evidence="5 7" id="KW-0472">Membrane</keyword>
<dbReference type="RefSeq" id="XP_056694312.1">
    <property type="nucleotide sequence ID" value="XM_056838334.1"/>
</dbReference>
<keyword evidence="2 7" id="KW-0812">Transmembrane</keyword>
<keyword evidence="6" id="KW-0325">Glycoprotein</keyword>
<reference evidence="9" key="2">
    <citation type="submission" date="2025-08" db="UniProtKB">
        <authorList>
            <consortium name="RefSeq"/>
        </authorList>
    </citation>
    <scope>IDENTIFICATION</scope>
    <source>
        <tissue evidence="9">Leaf</tissue>
    </source>
</reference>
<feature type="transmembrane region" description="Helical" evidence="7">
    <location>
        <begin position="242"/>
        <end position="265"/>
    </location>
</feature>
<dbReference type="PRINTS" id="PR00019">
    <property type="entry name" value="LEURICHRPT"/>
</dbReference>
<protein>
    <submittedName>
        <fullName evidence="9">Receptor-like protein EIX2</fullName>
    </submittedName>
</protein>
<evidence type="ECO:0000256" key="5">
    <source>
        <dbReference type="ARBA" id="ARBA00023136"/>
    </source>
</evidence>
<accession>A0ABM3RFB9</accession>
<comment type="subcellular location">
    <subcellularLocation>
        <location evidence="1">Membrane</location>
        <topology evidence="1">Single-pass type I membrane protein</topology>
    </subcellularLocation>
</comment>
<keyword evidence="8" id="KW-1185">Reference proteome</keyword>
<dbReference type="Pfam" id="PF00560">
    <property type="entry name" value="LRR_1"/>
    <property type="match status" value="3"/>
</dbReference>
<proteinExistence type="predicted"/>
<evidence type="ECO:0000313" key="9">
    <source>
        <dbReference type="RefSeq" id="XP_056694312.1"/>
    </source>
</evidence>
<evidence type="ECO:0000313" key="8">
    <source>
        <dbReference type="Proteomes" id="UP000813463"/>
    </source>
</evidence>
<evidence type="ECO:0000256" key="6">
    <source>
        <dbReference type="ARBA" id="ARBA00023180"/>
    </source>
</evidence>
<dbReference type="SUPFAM" id="SSF52058">
    <property type="entry name" value="L domain-like"/>
    <property type="match status" value="1"/>
</dbReference>
<dbReference type="Gene3D" id="3.80.10.10">
    <property type="entry name" value="Ribonuclease Inhibitor"/>
    <property type="match status" value="1"/>
</dbReference>
<name>A0ABM3RFB9_SPIOL</name>
<organism evidence="8 9">
    <name type="scientific">Spinacia oleracea</name>
    <name type="common">Spinach</name>
    <dbReference type="NCBI Taxonomy" id="3562"/>
    <lineage>
        <taxon>Eukaryota</taxon>
        <taxon>Viridiplantae</taxon>
        <taxon>Streptophyta</taxon>
        <taxon>Embryophyta</taxon>
        <taxon>Tracheophyta</taxon>
        <taxon>Spermatophyta</taxon>
        <taxon>Magnoliopsida</taxon>
        <taxon>eudicotyledons</taxon>
        <taxon>Gunneridae</taxon>
        <taxon>Pentapetalae</taxon>
        <taxon>Caryophyllales</taxon>
        <taxon>Chenopodiaceae</taxon>
        <taxon>Chenopodioideae</taxon>
        <taxon>Anserineae</taxon>
        <taxon>Spinacia</taxon>
    </lineage>
</organism>
<evidence type="ECO:0000256" key="2">
    <source>
        <dbReference type="ARBA" id="ARBA00022692"/>
    </source>
</evidence>
<sequence>MLAKIISGEIPTFNVQGLRILRLRNNKLEGSIPEELCSLSNLQILDLGHNYLTGTIPSCLSNLTQMNFGDRLEDFPYEDDVNEVIKGIEREYTTTLGYMVNIDFSCNKLIGSIPEEITNLSYLLSVNLSYNQLSGQIPGRIGGLKSLESLDLSRNKLQGTIPTSMGVIYSLEFLDLSYNNLSGQIPTGSQLQTFTNSSYIDNPHLCGYPLSKKCKGDNDSPNGTSGAQHNEDAESEDKRETMWFYLVVMSGFGTGFWCVVGTLFLKKS</sequence>
<evidence type="ECO:0000256" key="4">
    <source>
        <dbReference type="ARBA" id="ARBA00022989"/>
    </source>
</evidence>
<keyword evidence="4 7" id="KW-1133">Transmembrane helix</keyword>
<dbReference type="InterPro" id="IPR032675">
    <property type="entry name" value="LRR_dom_sf"/>
</dbReference>
<evidence type="ECO:0000256" key="7">
    <source>
        <dbReference type="SAM" id="Phobius"/>
    </source>
</evidence>
<gene>
    <name evidence="9" type="primary">LOC110784149</name>
</gene>
<dbReference type="Proteomes" id="UP000813463">
    <property type="component" value="Chromosome 3"/>
</dbReference>
<dbReference type="Pfam" id="PF13855">
    <property type="entry name" value="LRR_8"/>
    <property type="match status" value="1"/>
</dbReference>
<dbReference type="PANTHER" id="PTHR48063:SF112">
    <property type="entry name" value="RECEPTOR LIKE PROTEIN 30-LIKE"/>
    <property type="match status" value="1"/>
</dbReference>
<dbReference type="InterPro" id="IPR001611">
    <property type="entry name" value="Leu-rich_rpt"/>
</dbReference>
<evidence type="ECO:0000256" key="1">
    <source>
        <dbReference type="ARBA" id="ARBA00004479"/>
    </source>
</evidence>
<dbReference type="PROSITE" id="PS51450">
    <property type="entry name" value="LRR"/>
    <property type="match status" value="2"/>
</dbReference>